<feature type="domain" description="EGF-like" evidence="10">
    <location>
        <begin position="113"/>
        <end position="149"/>
    </location>
</feature>
<reference evidence="11" key="2">
    <citation type="submission" date="2025-08" db="UniProtKB">
        <authorList>
            <consortium name="Ensembl"/>
        </authorList>
    </citation>
    <scope>IDENTIFICATION</scope>
</reference>
<dbReference type="Pfam" id="PF12661">
    <property type="entry name" value="hEGF"/>
    <property type="match status" value="1"/>
</dbReference>
<dbReference type="PROSITE" id="PS00022">
    <property type="entry name" value="EGF_1"/>
    <property type="match status" value="4"/>
</dbReference>
<sequence length="250" mass="26135">MCLSGHNQRCAPGFLGETCQFPDPCQNAQLCQNGGSCQALLPAPLGPPSSPSPLAPSFSCTCLPGFTGERCQAQLEDPCPPSFCSKRGHCHIQASGRPQCSCMPGWTGEQCQLRDFCSANPCVNGGVCLATYPQIQCRCPPGFEGHACERDVNECFQDPGPCPKGTSCHNTLGSFQCLCPVGREGPRCELRAGPCPPRGCSNGGTCQLMPGKDSTFHLCLCPPGVSSQGLSCSPSLWAGQDVSLGAFSPS</sequence>
<keyword evidence="8" id="KW-0325">Glycoprotein</keyword>
<evidence type="ECO:0000256" key="7">
    <source>
        <dbReference type="ARBA" id="ARBA00023157"/>
    </source>
</evidence>
<reference evidence="11 12" key="1">
    <citation type="submission" date="2013-03" db="EMBL/GenBank/DDBJ databases">
        <authorList>
            <person name="Warren W."/>
            <person name="Wilson R.K."/>
        </authorList>
    </citation>
    <scope>NUCLEOTIDE SEQUENCE</scope>
</reference>
<dbReference type="PROSITE" id="PS50026">
    <property type="entry name" value="EGF_3"/>
    <property type="match status" value="5"/>
</dbReference>
<keyword evidence="6" id="KW-0472">Membrane</keyword>
<keyword evidence="12" id="KW-1185">Reference proteome</keyword>
<dbReference type="PANTHER" id="PTHR24049">
    <property type="entry name" value="CRUMBS FAMILY MEMBER"/>
    <property type="match status" value="1"/>
</dbReference>
<dbReference type="InterPro" id="IPR018097">
    <property type="entry name" value="EGF_Ca-bd_CS"/>
</dbReference>
<feature type="domain" description="EGF-like" evidence="10">
    <location>
        <begin position="21"/>
        <end position="72"/>
    </location>
</feature>
<proteinExistence type="predicted"/>
<dbReference type="Pfam" id="PF00008">
    <property type="entry name" value="EGF"/>
    <property type="match status" value="1"/>
</dbReference>
<evidence type="ECO:0000313" key="11">
    <source>
        <dbReference type="Ensembl" id="ENSMFAP00000049579.1"/>
    </source>
</evidence>
<feature type="disulfide bond" evidence="9">
    <location>
        <begin position="62"/>
        <end position="71"/>
    </location>
</feature>
<dbReference type="FunFam" id="2.10.25.10:FF:000588">
    <property type="entry name" value="Notch homolog 4, [Drosophila]"/>
    <property type="match status" value="1"/>
</dbReference>
<dbReference type="GeneTree" id="ENSGT00940000163287"/>
<keyword evidence="5" id="KW-0677">Repeat</keyword>
<evidence type="ECO:0000256" key="9">
    <source>
        <dbReference type="PROSITE-ProRule" id="PRU00076"/>
    </source>
</evidence>
<keyword evidence="4" id="KW-0732">Signal</keyword>
<reference evidence="11" key="3">
    <citation type="submission" date="2025-09" db="UniProtKB">
        <authorList>
            <consortium name="Ensembl"/>
        </authorList>
    </citation>
    <scope>IDENTIFICATION</scope>
</reference>
<evidence type="ECO:0000313" key="12">
    <source>
        <dbReference type="Proteomes" id="UP000233100"/>
    </source>
</evidence>
<dbReference type="FunFam" id="2.10.25.10:FF:000479">
    <property type="entry name" value="Notch homolog 4, [Drosophila]"/>
    <property type="match status" value="1"/>
</dbReference>
<dbReference type="Bgee" id="ENSMFAG00000033054">
    <property type="expression patterns" value="Expressed in lung and 8 other cell types or tissues"/>
</dbReference>
<feature type="domain" description="EGF-like" evidence="10">
    <location>
        <begin position="75"/>
        <end position="112"/>
    </location>
</feature>
<organism evidence="11 12">
    <name type="scientific">Macaca fascicularis</name>
    <name type="common">Crab-eating macaque</name>
    <name type="synonym">Cynomolgus monkey</name>
    <dbReference type="NCBI Taxonomy" id="9541"/>
    <lineage>
        <taxon>Eukaryota</taxon>
        <taxon>Metazoa</taxon>
        <taxon>Chordata</taxon>
        <taxon>Craniata</taxon>
        <taxon>Vertebrata</taxon>
        <taxon>Euteleostomi</taxon>
        <taxon>Mammalia</taxon>
        <taxon>Eutheria</taxon>
        <taxon>Euarchontoglires</taxon>
        <taxon>Primates</taxon>
        <taxon>Haplorrhini</taxon>
        <taxon>Catarrhini</taxon>
        <taxon>Cercopithecidae</taxon>
        <taxon>Cercopithecinae</taxon>
        <taxon>Macaca</taxon>
    </lineage>
</organism>
<dbReference type="Proteomes" id="UP000233100">
    <property type="component" value="Chromosome 4"/>
</dbReference>
<dbReference type="FunFam" id="2.10.25.10:FF:000272">
    <property type="entry name" value="neurogenic locus notch homolog protein 3"/>
    <property type="match status" value="1"/>
</dbReference>
<evidence type="ECO:0000256" key="2">
    <source>
        <dbReference type="ARBA" id="ARBA00022475"/>
    </source>
</evidence>
<evidence type="ECO:0000259" key="10">
    <source>
        <dbReference type="PROSITE" id="PS50026"/>
    </source>
</evidence>
<dbReference type="FunFam" id="2.10.25.10:FF:000260">
    <property type="entry name" value="Notch receptor 4"/>
    <property type="match status" value="1"/>
</dbReference>
<dbReference type="InterPro" id="IPR001881">
    <property type="entry name" value="EGF-like_Ca-bd_dom"/>
</dbReference>
<feature type="disulfide bond" evidence="9">
    <location>
        <begin position="102"/>
        <end position="111"/>
    </location>
</feature>
<keyword evidence="2" id="KW-1003">Cell membrane</keyword>
<dbReference type="PROSITE" id="PS01187">
    <property type="entry name" value="EGF_CA"/>
    <property type="match status" value="1"/>
</dbReference>
<dbReference type="GO" id="GO:0005886">
    <property type="term" value="C:plasma membrane"/>
    <property type="evidence" value="ECO:0007669"/>
    <property type="project" value="UniProtKB-SubCell"/>
</dbReference>
<evidence type="ECO:0000256" key="3">
    <source>
        <dbReference type="ARBA" id="ARBA00022536"/>
    </source>
</evidence>
<dbReference type="CDD" id="cd00054">
    <property type="entry name" value="EGF_CA"/>
    <property type="match status" value="2"/>
</dbReference>
<comment type="caution">
    <text evidence="9">Lacks conserved residue(s) required for the propagation of feature annotation.</text>
</comment>
<evidence type="ECO:0000256" key="5">
    <source>
        <dbReference type="ARBA" id="ARBA00022737"/>
    </source>
</evidence>
<evidence type="ECO:0000256" key="1">
    <source>
        <dbReference type="ARBA" id="ARBA00004236"/>
    </source>
</evidence>
<evidence type="ECO:0000256" key="6">
    <source>
        <dbReference type="ARBA" id="ARBA00023136"/>
    </source>
</evidence>
<dbReference type="PROSITE" id="PS00010">
    <property type="entry name" value="ASX_HYDROXYL"/>
    <property type="match status" value="1"/>
</dbReference>
<protein>
    <recommendedName>
        <fullName evidence="10">EGF-like domain-containing protein</fullName>
    </recommendedName>
</protein>
<keyword evidence="7 9" id="KW-1015">Disulfide bond</keyword>
<dbReference type="PROSITE" id="PS01186">
    <property type="entry name" value="EGF_2"/>
    <property type="match status" value="3"/>
</dbReference>
<dbReference type="InterPro" id="IPR049883">
    <property type="entry name" value="NOTCH1_EGF-like"/>
</dbReference>
<dbReference type="InterPro" id="IPR051022">
    <property type="entry name" value="Notch_Cell-Fate_Det"/>
</dbReference>
<feature type="domain" description="EGF-like" evidence="10">
    <location>
        <begin position="151"/>
        <end position="189"/>
    </location>
</feature>
<evidence type="ECO:0000256" key="8">
    <source>
        <dbReference type="ARBA" id="ARBA00023180"/>
    </source>
</evidence>
<dbReference type="GO" id="GO:0005509">
    <property type="term" value="F:calcium ion binding"/>
    <property type="evidence" value="ECO:0007669"/>
    <property type="project" value="InterPro"/>
</dbReference>
<dbReference type="Ensembl" id="ENSMFAT00000081709.1">
    <property type="protein sequence ID" value="ENSMFAP00000049579.1"/>
    <property type="gene ID" value="ENSMFAG00000033054.2"/>
</dbReference>
<dbReference type="FunFam" id="2.10.25.10:FF:000541">
    <property type="entry name" value="Notch homolog 4, [Drosophila]"/>
    <property type="match status" value="1"/>
</dbReference>
<comment type="subcellular location">
    <subcellularLocation>
        <location evidence="1">Cell membrane</location>
    </subcellularLocation>
</comment>
<feature type="disulfide bond" evidence="9">
    <location>
        <begin position="179"/>
        <end position="188"/>
    </location>
</feature>
<dbReference type="SMART" id="SM00179">
    <property type="entry name" value="EGF_CA"/>
    <property type="match status" value="3"/>
</dbReference>
<dbReference type="Gene3D" id="2.10.25.10">
    <property type="entry name" value="Laminin"/>
    <property type="match status" value="4"/>
</dbReference>
<dbReference type="InterPro" id="IPR013032">
    <property type="entry name" value="EGF-like_CS"/>
</dbReference>
<keyword evidence="3 9" id="KW-0245">EGF-like domain</keyword>
<dbReference type="AlphaFoldDB" id="A0A7N9CFD3"/>
<evidence type="ECO:0000256" key="4">
    <source>
        <dbReference type="ARBA" id="ARBA00022729"/>
    </source>
</evidence>
<feature type="disulfide bond" evidence="9">
    <location>
        <begin position="139"/>
        <end position="148"/>
    </location>
</feature>
<dbReference type="SUPFAM" id="SSF57196">
    <property type="entry name" value="EGF/Laminin"/>
    <property type="match status" value="4"/>
</dbReference>
<feature type="domain" description="EGF-like" evidence="10">
    <location>
        <begin position="191"/>
        <end position="233"/>
    </location>
</feature>
<name>A0A7N9CFD3_MACFA</name>
<accession>A0A7N9CFD3</accession>
<dbReference type="InterPro" id="IPR000152">
    <property type="entry name" value="EGF-type_Asp/Asn_hydroxyl_site"/>
</dbReference>
<dbReference type="InterPro" id="IPR000742">
    <property type="entry name" value="EGF"/>
</dbReference>
<dbReference type="SMART" id="SM00181">
    <property type="entry name" value="EGF"/>
    <property type="match status" value="5"/>
</dbReference>
<dbReference type="Pfam" id="PF07645">
    <property type="entry name" value="EGF_CA"/>
    <property type="match status" value="1"/>
</dbReference>